<evidence type="ECO:0000256" key="1">
    <source>
        <dbReference type="SAM" id="MobiDB-lite"/>
    </source>
</evidence>
<dbReference type="GeneID" id="98148379"/>
<dbReference type="Proteomes" id="UP001610432">
    <property type="component" value="Unassembled WGS sequence"/>
</dbReference>
<dbReference type="EMBL" id="JBFXLQ010000031">
    <property type="protein sequence ID" value="KAL2865565.1"/>
    <property type="molecule type" value="Genomic_DNA"/>
</dbReference>
<proteinExistence type="predicted"/>
<dbReference type="RefSeq" id="XP_070884544.1">
    <property type="nucleotide sequence ID" value="XM_071033307.1"/>
</dbReference>
<protein>
    <submittedName>
        <fullName evidence="2">Uncharacterized protein</fullName>
    </submittedName>
</protein>
<sequence>MACRQVGPARAWDEAREAKHRATDASSDAAGLPMTDLAACEAGIKEILTRIERFQSDARKVDDGLQACSTDRKSLEARLSSTDWMQGTMRGLLAAKVPVIHGGGLPKASGGEVEKVNLDEPLWFGANRMVGRVTSDELALLRSAGD</sequence>
<comment type="caution">
    <text evidence="2">The sequence shown here is derived from an EMBL/GenBank/DDBJ whole genome shotgun (WGS) entry which is preliminary data.</text>
</comment>
<evidence type="ECO:0000313" key="2">
    <source>
        <dbReference type="EMBL" id="KAL2865565.1"/>
    </source>
</evidence>
<keyword evidence="3" id="KW-1185">Reference proteome</keyword>
<name>A0ABR4LM06_9EURO</name>
<evidence type="ECO:0000313" key="3">
    <source>
        <dbReference type="Proteomes" id="UP001610432"/>
    </source>
</evidence>
<reference evidence="2 3" key="1">
    <citation type="submission" date="2024-07" db="EMBL/GenBank/DDBJ databases">
        <title>Section-level genome sequencing and comparative genomics of Aspergillus sections Usti and Cavernicolus.</title>
        <authorList>
            <consortium name="Lawrence Berkeley National Laboratory"/>
            <person name="Nybo J.L."/>
            <person name="Vesth T.C."/>
            <person name="Theobald S."/>
            <person name="Frisvad J.C."/>
            <person name="Larsen T.O."/>
            <person name="Kjaerboelling I."/>
            <person name="Rothschild-Mancinelli K."/>
            <person name="Lyhne E.K."/>
            <person name="Kogle M.E."/>
            <person name="Barry K."/>
            <person name="Clum A."/>
            <person name="Na H."/>
            <person name="Ledsgaard L."/>
            <person name="Lin J."/>
            <person name="Lipzen A."/>
            <person name="Kuo A."/>
            <person name="Riley R."/>
            <person name="Mondo S."/>
            <person name="Labutti K."/>
            <person name="Haridas S."/>
            <person name="Pangalinan J."/>
            <person name="Salamov A.A."/>
            <person name="Simmons B.A."/>
            <person name="Magnuson J.K."/>
            <person name="Chen J."/>
            <person name="Drula E."/>
            <person name="Henrissat B."/>
            <person name="Wiebenga A."/>
            <person name="Lubbers R.J."/>
            <person name="Gomes A.C."/>
            <person name="Macurrencykelacurrency M.R."/>
            <person name="Stajich J."/>
            <person name="Grigoriev I.V."/>
            <person name="Mortensen U.H."/>
            <person name="De Vries R.P."/>
            <person name="Baker S.E."/>
            <person name="Andersen M.R."/>
        </authorList>
    </citation>
    <scope>NUCLEOTIDE SEQUENCE [LARGE SCALE GENOMIC DNA]</scope>
    <source>
        <strain evidence="2 3">CBS 449.75</strain>
    </source>
</reference>
<feature type="compositionally biased region" description="Basic and acidic residues" evidence="1">
    <location>
        <begin position="11"/>
        <end position="23"/>
    </location>
</feature>
<feature type="region of interest" description="Disordered" evidence="1">
    <location>
        <begin position="1"/>
        <end position="28"/>
    </location>
</feature>
<organism evidence="2 3">
    <name type="scientific">Aspergillus lucknowensis</name>
    <dbReference type="NCBI Taxonomy" id="176173"/>
    <lineage>
        <taxon>Eukaryota</taxon>
        <taxon>Fungi</taxon>
        <taxon>Dikarya</taxon>
        <taxon>Ascomycota</taxon>
        <taxon>Pezizomycotina</taxon>
        <taxon>Eurotiomycetes</taxon>
        <taxon>Eurotiomycetidae</taxon>
        <taxon>Eurotiales</taxon>
        <taxon>Aspergillaceae</taxon>
        <taxon>Aspergillus</taxon>
        <taxon>Aspergillus subgen. Nidulantes</taxon>
    </lineage>
</organism>
<gene>
    <name evidence="2" type="ORF">BJX67DRAFT_382789</name>
</gene>
<accession>A0ABR4LM06</accession>